<comment type="similarity">
    <text evidence="1">Belongs to the H-rev107 family.</text>
</comment>
<evidence type="ECO:0000256" key="2">
    <source>
        <dbReference type="ARBA" id="ARBA00022679"/>
    </source>
</evidence>
<proteinExistence type="inferred from homology"/>
<dbReference type="GO" id="GO:0016410">
    <property type="term" value="F:N-acyltransferase activity"/>
    <property type="evidence" value="ECO:0007669"/>
    <property type="project" value="TreeGrafter"/>
</dbReference>
<feature type="non-terminal residue" evidence="8">
    <location>
        <position position="1"/>
    </location>
</feature>
<dbReference type="GO" id="GO:0004623">
    <property type="term" value="F:phospholipase A2 activity"/>
    <property type="evidence" value="ECO:0007669"/>
    <property type="project" value="TreeGrafter"/>
</dbReference>
<dbReference type="PANTHER" id="PTHR13943:SF77">
    <property type="entry name" value="LRAT DOMAIN-CONTAINING PROTEIN"/>
    <property type="match status" value="1"/>
</dbReference>
<dbReference type="GO" id="GO:0005737">
    <property type="term" value="C:cytoplasm"/>
    <property type="evidence" value="ECO:0007669"/>
    <property type="project" value="TreeGrafter"/>
</dbReference>
<keyword evidence="3" id="KW-0378">Hydrolase</keyword>
<accession>A0AAV5UM58</accession>
<organism evidence="8 9">
    <name type="scientific">Pristionchus entomophagus</name>
    <dbReference type="NCBI Taxonomy" id="358040"/>
    <lineage>
        <taxon>Eukaryota</taxon>
        <taxon>Metazoa</taxon>
        <taxon>Ecdysozoa</taxon>
        <taxon>Nematoda</taxon>
        <taxon>Chromadorea</taxon>
        <taxon>Rhabditida</taxon>
        <taxon>Rhabditina</taxon>
        <taxon>Diplogasteromorpha</taxon>
        <taxon>Diplogasteroidea</taxon>
        <taxon>Neodiplogasteridae</taxon>
        <taxon>Pristionchus</taxon>
    </lineage>
</organism>
<comment type="caution">
    <text evidence="8">The sequence shown here is derived from an EMBL/GenBank/DDBJ whole genome shotgun (WGS) entry which is preliminary data.</text>
</comment>
<name>A0AAV5UM58_9BILA</name>
<keyword evidence="5" id="KW-0812">Transmembrane</keyword>
<evidence type="ECO:0000256" key="5">
    <source>
        <dbReference type="SAM" id="Phobius"/>
    </source>
</evidence>
<dbReference type="AlphaFoldDB" id="A0AAV5UM58"/>
<dbReference type="Gene3D" id="3.90.1720.10">
    <property type="entry name" value="endopeptidase domain like (from Nostoc punctiforme)"/>
    <property type="match status" value="1"/>
</dbReference>
<dbReference type="PANTHER" id="PTHR13943">
    <property type="entry name" value="HRAS-LIKE SUPPRESSOR - RELATED"/>
    <property type="match status" value="1"/>
</dbReference>
<dbReference type="Pfam" id="PF04970">
    <property type="entry name" value="LRAT"/>
    <property type="match status" value="1"/>
</dbReference>
<dbReference type="GO" id="GO:0070292">
    <property type="term" value="P:N-acylphosphatidylethanolamine metabolic process"/>
    <property type="evidence" value="ECO:0007669"/>
    <property type="project" value="TreeGrafter"/>
</dbReference>
<keyword evidence="9" id="KW-1185">Reference proteome</keyword>
<protein>
    <recommendedName>
        <fullName evidence="6">LRAT domain-containing protein</fullName>
    </recommendedName>
</protein>
<dbReference type="InterPro" id="IPR051496">
    <property type="entry name" value="H-rev107_PLA/AT"/>
</dbReference>
<evidence type="ECO:0000313" key="7">
    <source>
        <dbReference type="EMBL" id="GMS81238.1"/>
    </source>
</evidence>
<evidence type="ECO:0000313" key="9">
    <source>
        <dbReference type="Proteomes" id="UP001432027"/>
    </source>
</evidence>
<gene>
    <name evidence="8" type="ORF">PENTCL1PPCAC_30323</name>
    <name evidence="7" type="ORF">PENTCL1PPCAC_3413</name>
</gene>
<dbReference type="EMBL" id="BTSX01000020">
    <property type="protein sequence ID" value="GMT08149.1"/>
    <property type="molecule type" value="Genomic_DNA"/>
</dbReference>
<evidence type="ECO:0000256" key="3">
    <source>
        <dbReference type="ARBA" id="ARBA00022801"/>
    </source>
</evidence>
<feature type="domain" description="LRAT" evidence="6">
    <location>
        <begin position="50"/>
        <end position="169"/>
    </location>
</feature>
<evidence type="ECO:0000256" key="1">
    <source>
        <dbReference type="ARBA" id="ARBA00007824"/>
    </source>
</evidence>
<sequence length="218" mass="24146">RRYHFSSFLSPKLNESRGKMADLVSPYMHWKDLAETIKPGDLIECRRCHSSSSGGGIYQHWAVYMGIVNGVHKVIHYSNDALNDSARRFGISIEISGNVEVQWATLEQVANGCAVRKNNSHDNKQEPRSPEEIIEMAKQKLGESEYNLVTNNCEHFANYCRYGRKRSGQVQTTAQASAGVFGIFAAVVVIGGVCAMLFSKSPQSSKQSTSKSVTNKPV</sequence>
<dbReference type="GO" id="GO:0008970">
    <property type="term" value="F:phospholipase A1 activity"/>
    <property type="evidence" value="ECO:0007669"/>
    <property type="project" value="TreeGrafter"/>
</dbReference>
<evidence type="ECO:0000256" key="4">
    <source>
        <dbReference type="ARBA" id="ARBA00023098"/>
    </source>
</evidence>
<keyword evidence="5" id="KW-1133">Transmembrane helix</keyword>
<dbReference type="PROSITE" id="PS51934">
    <property type="entry name" value="LRAT"/>
    <property type="match status" value="1"/>
</dbReference>
<dbReference type="InterPro" id="IPR007053">
    <property type="entry name" value="LRAT_dom"/>
</dbReference>
<evidence type="ECO:0000259" key="6">
    <source>
        <dbReference type="PROSITE" id="PS51934"/>
    </source>
</evidence>
<evidence type="ECO:0000313" key="8">
    <source>
        <dbReference type="EMBL" id="GMT08149.1"/>
    </source>
</evidence>
<keyword evidence="5" id="KW-0472">Membrane</keyword>
<keyword evidence="4" id="KW-0443">Lipid metabolism</keyword>
<keyword evidence="2" id="KW-0808">Transferase</keyword>
<reference evidence="8" key="1">
    <citation type="submission" date="2023-10" db="EMBL/GenBank/DDBJ databases">
        <title>Genome assembly of Pristionchus species.</title>
        <authorList>
            <person name="Yoshida K."/>
            <person name="Sommer R.J."/>
        </authorList>
    </citation>
    <scope>NUCLEOTIDE SEQUENCE</scope>
    <source>
        <strain evidence="8">RS0144</strain>
    </source>
</reference>
<feature type="transmembrane region" description="Helical" evidence="5">
    <location>
        <begin position="176"/>
        <end position="198"/>
    </location>
</feature>
<dbReference type="Proteomes" id="UP001432027">
    <property type="component" value="Unassembled WGS sequence"/>
</dbReference>
<dbReference type="EMBL" id="BTSX01000001">
    <property type="protein sequence ID" value="GMS81238.1"/>
    <property type="molecule type" value="Genomic_DNA"/>
</dbReference>